<feature type="domain" description="DUF5660" evidence="2">
    <location>
        <begin position="75"/>
        <end position="185"/>
    </location>
</feature>
<dbReference type="Pfam" id="PF18904">
    <property type="entry name" value="DUF5660"/>
    <property type="match status" value="1"/>
</dbReference>
<name>A0A1F7GWP1_9BACT</name>
<gene>
    <name evidence="3" type="ORF">A3C24_03510</name>
</gene>
<evidence type="ECO:0000313" key="4">
    <source>
        <dbReference type="Proteomes" id="UP000177159"/>
    </source>
</evidence>
<evidence type="ECO:0000256" key="1">
    <source>
        <dbReference type="SAM" id="Coils"/>
    </source>
</evidence>
<dbReference type="EMBL" id="MFZM01000030">
    <property type="protein sequence ID" value="OGK22902.1"/>
    <property type="molecule type" value="Genomic_DNA"/>
</dbReference>
<protein>
    <recommendedName>
        <fullName evidence="2">DUF5660 domain-containing protein</fullName>
    </recommendedName>
</protein>
<proteinExistence type="predicted"/>
<feature type="coiled-coil region" evidence="1">
    <location>
        <begin position="76"/>
        <end position="103"/>
    </location>
</feature>
<reference evidence="3 4" key="1">
    <citation type="journal article" date="2016" name="Nat. Commun.">
        <title>Thousands of microbial genomes shed light on interconnected biogeochemical processes in an aquifer system.</title>
        <authorList>
            <person name="Anantharaman K."/>
            <person name="Brown C.T."/>
            <person name="Hug L.A."/>
            <person name="Sharon I."/>
            <person name="Castelle C.J."/>
            <person name="Probst A.J."/>
            <person name="Thomas B.C."/>
            <person name="Singh A."/>
            <person name="Wilkins M.J."/>
            <person name="Karaoz U."/>
            <person name="Brodie E.L."/>
            <person name="Williams K.H."/>
            <person name="Hubbard S.S."/>
            <person name="Banfield J.F."/>
        </authorList>
    </citation>
    <scope>NUCLEOTIDE SEQUENCE [LARGE SCALE GENOMIC DNA]</scope>
</reference>
<dbReference type="InterPro" id="IPR043719">
    <property type="entry name" value="DUF5660"/>
</dbReference>
<accession>A0A1F7GWP1</accession>
<organism evidence="3 4">
    <name type="scientific">Candidatus Roizmanbacteria bacterium RIFCSPHIGHO2_02_FULL_37_24</name>
    <dbReference type="NCBI Taxonomy" id="1802037"/>
    <lineage>
        <taxon>Bacteria</taxon>
        <taxon>Candidatus Roizmaniibacteriota</taxon>
    </lineage>
</organism>
<dbReference type="AlphaFoldDB" id="A0A1F7GWP1"/>
<evidence type="ECO:0000313" key="3">
    <source>
        <dbReference type="EMBL" id="OGK22902.1"/>
    </source>
</evidence>
<comment type="caution">
    <text evidence="3">The sequence shown here is derived from an EMBL/GenBank/DDBJ whole genome shotgun (WGS) entry which is preliminary data.</text>
</comment>
<sequence length="186" mass="21678">MSIQQNVKKGLKYKNPIESQVQSAPSSDIFDFDLQKSIIEQEYRSHSQKEAQANPEFKTIFTFHEHYETKERHQKIKEMQQLIEQIRIEVKDIKSRSDSLTSEVENIEKITLQSLPERPGVYHIRYLELILSFLQGLKVKVGEAKTWLMAMQSKKAKRGSAFVVRSKKKGTQYSMSQELQAARNVM</sequence>
<evidence type="ECO:0000259" key="2">
    <source>
        <dbReference type="Pfam" id="PF18904"/>
    </source>
</evidence>
<dbReference type="Proteomes" id="UP000177159">
    <property type="component" value="Unassembled WGS sequence"/>
</dbReference>
<keyword evidence="1" id="KW-0175">Coiled coil</keyword>